<keyword evidence="2" id="KW-1185">Reference proteome</keyword>
<protein>
    <recommendedName>
        <fullName evidence="3">Protein tyrosine phosphatase</fullName>
    </recommendedName>
</protein>
<gene>
    <name evidence="1" type="ORF">UQ64_08210</name>
</gene>
<dbReference type="GO" id="GO:0004721">
    <property type="term" value="F:phosphoprotein phosphatase activity"/>
    <property type="evidence" value="ECO:0007669"/>
    <property type="project" value="InterPro"/>
</dbReference>
<reference evidence="1 2" key="1">
    <citation type="journal article" date="2015" name="Int. Biodeterior. Biodegradation">
        <title>Physiological and genetic screening methods for the isolation of methyl tert-butyl ether-degrading bacteria for bioremediation purposes.</title>
        <authorList>
            <person name="Guisado I.M."/>
            <person name="Purswani J."/>
            <person name="Gonzalez Lopez J."/>
            <person name="Pozo C."/>
        </authorList>
    </citation>
    <scope>NUCLEOTIDE SEQUENCE [LARGE SCALE GENOMIC DNA]</scope>
    <source>
        <strain evidence="1 2">SH7</strain>
    </source>
</reference>
<dbReference type="InterPro" id="IPR029021">
    <property type="entry name" value="Prot-tyrosine_phosphatase-like"/>
</dbReference>
<accession>A0A0W1B3E8</accession>
<evidence type="ECO:0000313" key="2">
    <source>
        <dbReference type="Proteomes" id="UP000054709"/>
    </source>
</evidence>
<sequence>MNQKLETTNSKHRVLPFKGVLNFRDMGGYATSDGRRVKYGLFFRSAELTGMTDQDIKLFKSLGIKTIFDYRGIEEVRLKPDPVIPGVKNICVPALKQEVPGDMRDVVRSGFLEHFTTDFLVNMYLDMAFNNPSFKRLMATIMLPDEFSILHHCAGGRDRTGVGSAFIFLALGVPKETIIEDYLLSNQTLGPMNEEIKKQASQHLSPKEVDTVMAALILRREFMEAIFSAIDERYKSVEAFLEQEFGMTADKRKQLQAYCLEA</sequence>
<dbReference type="RefSeq" id="WP_060622382.1">
    <property type="nucleotide sequence ID" value="NZ_LCZJ02000016.1"/>
</dbReference>
<dbReference type="Pfam" id="PF13350">
    <property type="entry name" value="Y_phosphatase3"/>
    <property type="match status" value="1"/>
</dbReference>
<dbReference type="Proteomes" id="UP000054709">
    <property type="component" value="Unassembled WGS sequence"/>
</dbReference>
<comment type="caution">
    <text evidence="1">The sequence shown here is derived from an EMBL/GenBank/DDBJ whole genome shotgun (WGS) entry which is preliminary data.</text>
</comment>
<name>A0A0W1B3E8_9BACL</name>
<dbReference type="SUPFAM" id="SSF52799">
    <property type="entry name" value="(Phosphotyrosine protein) phosphatases II"/>
    <property type="match status" value="1"/>
</dbReference>
<dbReference type="EMBL" id="LCZJ02000016">
    <property type="protein sequence ID" value="KTD88081.1"/>
    <property type="molecule type" value="Genomic_DNA"/>
</dbReference>
<dbReference type="OrthoDB" id="1188001at2"/>
<evidence type="ECO:0000313" key="1">
    <source>
        <dbReference type="EMBL" id="KTD88081.1"/>
    </source>
</evidence>
<proteinExistence type="predicted"/>
<evidence type="ECO:0008006" key="3">
    <source>
        <dbReference type="Google" id="ProtNLM"/>
    </source>
</evidence>
<dbReference type="InterPro" id="IPR026893">
    <property type="entry name" value="Tyr/Ser_Pase_IphP-type"/>
</dbReference>
<dbReference type="AlphaFoldDB" id="A0A0W1B3E8"/>
<dbReference type="Gene3D" id="3.90.190.10">
    <property type="entry name" value="Protein tyrosine phosphatase superfamily"/>
    <property type="match status" value="1"/>
</dbReference>
<organism evidence="1 2">
    <name type="scientific">Paenibacillus etheri</name>
    <dbReference type="NCBI Taxonomy" id="1306852"/>
    <lineage>
        <taxon>Bacteria</taxon>
        <taxon>Bacillati</taxon>
        <taxon>Bacillota</taxon>
        <taxon>Bacilli</taxon>
        <taxon>Bacillales</taxon>
        <taxon>Paenibacillaceae</taxon>
        <taxon>Paenibacillus</taxon>
    </lineage>
</organism>